<sequence>MNRLFLHKTKTIALLVYIRSTIEQLFLLIKKKEYASNLLTGKDSQIILDNLTQLLIRLKKSEIMNEKDFRNNIYKSNVFNPYYEELVQYYNSIVLEIENNMQSGDLWIPDQFILSLLSEWVLEEKHTQYFPYLLDINYIELLSKFEKVNLEENKKYREKVSQMYMISTKVIKRLKNKEYQPSVIKSRKKR</sequence>
<dbReference type="OrthoDB" id="5346208at2"/>
<evidence type="ECO:0000313" key="1">
    <source>
        <dbReference type="EMBL" id="APW65856.1"/>
    </source>
</evidence>
<keyword evidence="2" id="KW-1185">Reference proteome</keyword>
<dbReference type="KEGG" id="alp:LPB137_08295"/>
<dbReference type="Proteomes" id="UP000186074">
    <property type="component" value="Chromosome"/>
</dbReference>
<dbReference type="STRING" id="1850254.LPB137_08295"/>
<organism evidence="1 2">
    <name type="scientific">Poseidonibacter parvus</name>
    <dbReference type="NCBI Taxonomy" id="1850254"/>
    <lineage>
        <taxon>Bacteria</taxon>
        <taxon>Pseudomonadati</taxon>
        <taxon>Campylobacterota</taxon>
        <taxon>Epsilonproteobacteria</taxon>
        <taxon>Campylobacterales</taxon>
        <taxon>Arcobacteraceae</taxon>
        <taxon>Poseidonibacter</taxon>
    </lineage>
</organism>
<protein>
    <submittedName>
        <fullName evidence="1">Uncharacterized protein</fullName>
    </submittedName>
</protein>
<accession>A0A1P8KMS5</accession>
<evidence type="ECO:0000313" key="2">
    <source>
        <dbReference type="Proteomes" id="UP000186074"/>
    </source>
</evidence>
<name>A0A1P8KMS5_9BACT</name>
<dbReference type="EMBL" id="CP019070">
    <property type="protein sequence ID" value="APW65856.1"/>
    <property type="molecule type" value="Genomic_DNA"/>
</dbReference>
<gene>
    <name evidence="1" type="ORF">LPB137_08295</name>
</gene>
<reference evidence="1 2" key="1">
    <citation type="submission" date="2017-01" db="EMBL/GenBank/DDBJ databases">
        <title>Genome sequencing of Arcobacter sp. LPB0137.</title>
        <authorList>
            <person name="Lee G.-W."/>
            <person name="Yi H."/>
        </authorList>
    </citation>
    <scope>NUCLEOTIDE SEQUENCE [LARGE SCALE GENOMIC DNA]</scope>
    <source>
        <strain evidence="1 2">LPB0137</strain>
    </source>
</reference>
<dbReference type="AlphaFoldDB" id="A0A1P8KMS5"/>
<dbReference type="RefSeq" id="WP_076086946.1">
    <property type="nucleotide sequence ID" value="NZ_CP019070.1"/>
</dbReference>
<proteinExistence type="predicted"/>